<sequence length="119" mass="14026">MPPIQNQISASAFRASLLTFLWFFVLVVSASVRQPRSDIVQERKKKTVWTTGEGDAMHVAKHHRGRTETDETLNPRTKRHKTRERNINLSWVILNFFSQLNRNMQADINMRGEYRMRVE</sequence>
<keyword evidence="2" id="KW-0732">Signal</keyword>
<evidence type="ECO:0008006" key="5">
    <source>
        <dbReference type="Google" id="ProtNLM"/>
    </source>
</evidence>
<dbReference type="GeneID" id="27672921"/>
<dbReference type="RefSeq" id="XP_016598938.1">
    <property type="nucleotide sequence ID" value="XM_016737502.1"/>
</dbReference>
<keyword evidence="4" id="KW-1185">Reference proteome</keyword>
<dbReference type="EMBL" id="JQFZ01000150">
    <property type="protein sequence ID" value="KGO57250.1"/>
    <property type="molecule type" value="Genomic_DNA"/>
</dbReference>
<feature type="signal peptide" evidence="2">
    <location>
        <begin position="1"/>
        <end position="29"/>
    </location>
</feature>
<dbReference type="Proteomes" id="UP000030143">
    <property type="component" value="Unassembled WGS sequence"/>
</dbReference>
<comment type="caution">
    <text evidence="3">The sequence shown here is derived from an EMBL/GenBank/DDBJ whole genome shotgun (WGS) entry which is preliminary data.</text>
</comment>
<evidence type="ECO:0000313" key="4">
    <source>
        <dbReference type="Proteomes" id="UP000030143"/>
    </source>
</evidence>
<feature type="region of interest" description="Disordered" evidence="1">
    <location>
        <begin position="61"/>
        <end position="81"/>
    </location>
</feature>
<protein>
    <recommendedName>
        <fullName evidence="5">Secreted protein</fullName>
    </recommendedName>
</protein>
<organism evidence="3 4">
    <name type="scientific">Penicillium expansum</name>
    <name type="common">Blue mold rot fungus</name>
    <dbReference type="NCBI Taxonomy" id="27334"/>
    <lineage>
        <taxon>Eukaryota</taxon>
        <taxon>Fungi</taxon>
        <taxon>Dikarya</taxon>
        <taxon>Ascomycota</taxon>
        <taxon>Pezizomycotina</taxon>
        <taxon>Eurotiomycetes</taxon>
        <taxon>Eurotiomycetidae</taxon>
        <taxon>Eurotiales</taxon>
        <taxon>Aspergillaceae</taxon>
        <taxon>Penicillium</taxon>
    </lineage>
</organism>
<dbReference type="AlphaFoldDB" id="A0A0A2JYK6"/>
<proteinExistence type="predicted"/>
<evidence type="ECO:0000256" key="1">
    <source>
        <dbReference type="SAM" id="MobiDB-lite"/>
    </source>
</evidence>
<evidence type="ECO:0000256" key="2">
    <source>
        <dbReference type="SAM" id="SignalP"/>
    </source>
</evidence>
<gene>
    <name evidence="3" type="ORF">PEX2_002240</name>
</gene>
<reference evidence="3 4" key="1">
    <citation type="journal article" date="2015" name="Mol. Plant Microbe Interact.">
        <title>Genome, transcriptome, and functional analyses of Penicillium expansum provide new insights into secondary metabolism and pathogenicity.</title>
        <authorList>
            <person name="Ballester A.R."/>
            <person name="Marcet-Houben M."/>
            <person name="Levin E."/>
            <person name="Sela N."/>
            <person name="Selma-Lazaro C."/>
            <person name="Carmona L."/>
            <person name="Wisniewski M."/>
            <person name="Droby S."/>
            <person name="Gonzalez-Candelas L."/>
            <person name="Gabaldon T."/>
        </authorList>
    </citation>
    <scope>NUCLEOTIDE SEQUENCE [LARGE SCALE GENOMIC DNA]</scope>
    <source>
        <strain evidence="3 4">MD-8</strain>
    </source>
</reference>
<name>A0A0A2JYK6_PENEN</name>
<accession>A0A0A2JYK6</accession>
<evidence type="ECO:0000313" key="3">
    <source>
        <dbReference type="EMBL" id="KGO57250.1"/>
    </source>
</evidence>
<dbReference type="HOGENOM" id="CLU_2062280_0_0_1"/>
<feature type="chain" id="PRO_5009752746" description="Secreted protein" evidence="2">
    <location>
        <begin position="30"/>
        <end position="119"/>
    </location>
</feature>
<dbReference type="VEuPathDB" id="FungiDB:PEXP_061470"/>